<feature type="binding site" evidence="5">
    <location>
        <position position="193"/>
    </location>
    <ligand>
        <name>S-adenosyl-L-methionine</name>
        <dbReference type="ChEBI" id="CHEBI:59789"/>
    </ligand>
</feature>
<dbReference type="FunFam" id="3.40.50.150:FF:000053">
    <property type="entry name" value="Release factor glutamine methyltransferase"/>
    <property type="match status" value="1"/>
</dbReference>
<proteinExistence type="inferred from homology"/>
<dbReference type="Pfam" id="PF05175">
    <property type="entry name" value="MTS"/>
    <property type="match status" value="1"/>
</dbReference>
<evidence type="ECO:0000256" key="5">
    <source>
        <dbReference type="HAMAP-Rule" id="MF_02126"/>
    </source>
</evidence>
<evidence type="ECO:0000259" key="7">
    <source>
        <dbReference type="Pfam" id="PF17827"/>
    </source>
</evidence>
<comment type="catalytic activity">
    <reaction evidence="4 5">
        <text>L-glutaminyl-[peptide chain release factor] + S-adenosyl-L-methionine = N(5)-methyl-L-glutaminyl-[peptide chain release factor] + S-adenosyl-L-homocysteine + H(+)</text>
        <dbReference type="Rhea" id="RHEA:42896"/>
        <dbReference type="Rhea" id="RHEA-COMP:10271"/>
        <dbReference type="Rhea" id="RHEA-COMP:10272"/>
        <dbReference type="ChEBI" id="CHEBI:15378"/>
        <dbReference type="ChEBI" id="CHEBI:30011"/>
        <dbReference type="ChEBI" id="CHEBI:57856"/>
        <dbReference type="ChEBI" id="CHEBI:59789"/>
        <dbReference type="ChEBI" id="CHEBI:61891"/>
        <dbReference type="EC" id="2.1.1.297"/>
    </reaction>
</comment>
<dbReference type="CDD" id="cd02440">
    <property type="entry name" value="AdoMet_MTases"/>
    <property type="match status" value="1"/>
</dbReference>
<keyword evidence="9" id="KW-1185">Reference proteome</keyword>
<dbReference type="PANTHER" id="PTHR18895:SF74">
    <property type="entry name" value="MTRF1L RELEASE FACTOR GLUTAMINE METHYLTRANSFERASE"/>
    <property type="match status" value="1"/>
</dbReference>
<dbReference type="HAMAP" id="MF_02126">
    <property type="entry name" value="RF_methyltr_PrmC"/>
    <property type="match status" value="1"/>
</dbReference>
<dbReference type="InterPro" id="IPR019874">
    <property type="entry name" value="RF_methyltr_PrmC"/>
</dbReference>
<feature type="domain" description="Methyltransferase small" evidence="6">
    <location>
        <begin position="105"/>
        <end position="201"/>
    </location>
</feature>
<comment type="caution">
    <text evidence="8">The sequence shown here is derived from an EMBL/GenBank/DDBJ whole genome shotgun (WGS) entry which is preliminary data.</text>
</comment>
<feature type="domain" description="Release factor glutamine methyltransferase N-terminal" evidence="7">
    <location>
        <begin position="22"/>
        <end position="79"/>
    </location>
</feature>
<dbReference type="EMBL" id="JABBFW010000005">
    <property type="protein sequence ID" value="NML15188.1"/>
    <property type="molecule type" value="Genomic_DNA"/>
</dbReference>
<reference evidence="8 9" key="1">
    <citation type="submission" date="2020-04" db="EMBL/GenBank/DDBJ databases">
        <title>Azohydromonas sp. isolated from soil.</title>
        <authorList>
            <person name="Dahal R.H."/>
        </authorList>
    </citation>
    <scope>NUCLEOTIDE SEQUENCE [LARGE SCALE GENOMIC DNA]</scope>
    <source>
        <strain evidence="8 9">G-1-1-14</strain>
    </source>
</reference>
<feature type="binding site" evidence="5">
    <location>
        <position position="151"/>
    </location>
    <ligand>
        <name>S-adenosyl-L-methionine</name>
        <dbReference type="ChEBI" id="CHEBI:59789"/>
    </ligand>
</feature>
<dbReference type="PANTHER" id="PTHR18895">
    <property type="entry name" value="HEMK METHYLTRANSFERASE"/>
    <property type="match status" value="1"/>
</dbReference>
<sequence length="285" mass="30597">MTAQDTRPAPGTVGEALARAKARGLDRLDAQLLLAHHLDRPRSWLLAHDDAVLTPAQRDAFDTDVARRADGVPIAYLLGQREFHGLLLQVTPDVLDPRPDTETLVDWALELLDGELAALPAPQVLDLGTGSGAIALAVKQGAPRVRMRALDASAAALNVAQGNAQRLGMEVSFTQSDWWSALTSPRLHLALSNPPYIDGDDPHLAQLRHEPLQALTPGPDGLQAITHIVQGAPAHLEPGAWLLLEHGFDQGAAVRRTLEQQGFAAVTTRRDLAGHERCSGGRWPG</sequence>
<dbReference type="GO" id="GO:0032259">
    <property type="term" value="P:methylation"/>
    <property type="evidence" value="ECO:0007669"/>
    <property type="project" value="UniProtKB-KW"/>
</dbReference>
<gene>
    <name evidence="5 8" type="primary">prmC</name>
    <name evidence="8" type="ORF">HHL10_09375</name>
</gene>
<dbReference type="NCBIfam" id="TIGR03534">
    <property type="entry name" value="RF_mod_PrmC"/>
    <property type="match status" value="1"/>
</dbReference>
<dbReference type="InterPro" id="IPR004556">
    <property type="entry name" value="HemK-like"/>
</dbReference>
<evidence type="ECO:0000256" key="1">
    <source>
        <dbReference type="ARBA" id="ARBA00022603"/>
    </source>
</evidence>
<evidence type="ECO:0000256" key="3">
    <source>
        <dbReference type="ARBA" id="ARBA00022691"/>
    </source>
</evidence>
<evidence type="ECO:0000256" key="4">
    <source>
        <dbReference type="ARBA" id="ARBA00048391"/>
    </source>
</evidence>
<keyword evidence="2 5" id="KW-0808">Transferase</keyword>
<dbReference type="InterPro" id="IPR040758">
    <property type="entry name" value="PrmC_N"/>
</dbReference>
<evidence type="ECO:0000259" key="6">
    <source>
        <dbReference type="Pfam" id="PF05175"/>
    </source>
</evidence>
<feature type="binding site" evidence="5">
    <location>
        <begin position="128"/>
        <end position="132"/>
    </location>
    <ligand>
        <name>S-adenosyl-L-methionine</name>
        <dbReference type="ChEBI" id="CHEBI:59789"/>
    </ligand>
</feature>
<dbReference type="EC" id="2.1.1.297" evidence="5"/>
<comment type="function">
    <text evidence="5">Methylates the class 1 translation termination release factors RF1/PrfA and RF2/PrfB on the glutamine residue of the universally conserved GGQ motif.</text>
</comment>
<dbReference type="InterPro" id="IPR029063">
    <property type="entry name" value="SAM-dependent_MTases_sf"/>
</dbReference>
<dbReference type="GO" id="GO:0102559">
    <property type="term" value="F:peptide chain release factor N(5)-glutamine methyltransferase activity"/>
    <property type="evidence" value="ECO:0007669"/>
    <property type="project" value="UniProtKB-EC"/>
</dbReference>
<dbReference type="AlphaFoldDB" id="A0A848F7N9"/>
<dbReference type="PROSITE" id="PS00092">
    <property type="entry name" value="N6_MTASE"/>
    <property type="match status" value="1"/>
</dbReference>
<dbReference type="InterPro" id="IPR002052">
    <property type="entry name" value="DNA_methylase_N6_adenine_CS"/>
</dbReference>
<feature type="binding site" evidence="5">
    <location>
        <begin position="193"/>
        <end position="196"/>
    </location>
    <ligand>
        <name>substrate</name>
    </ligand>
</feature>
<dbReference type="Gene3D" id="3.40.50.150">
    <property type="entry name" value="Vaccinia Virus protein VP39"/>
    <property type="match status" value="1"/>
</dbReference>
<dbReference type="InterPro" id="IPR007848">
    <property type="entry name" value="Small_mtfrase_dom"/>
</dbReference>
<dbReference type="GO" id="GO:0003676">
    <property type="term" value="F:nucleic acid binding"/>
    <property type="evidence" value="ECO:0007669"/>
    <property type="project" value="InterPro"/>
</dbReference>
<keyword evidence="1 5" id="KW-0489">Methyltransferase</keyword>
<evidence type="ECO:0000256" key="2">
    <source>
        <dbReference type="ARBA" id="ARBA00022679"/>
    </source>
</evidence>
<feature type="binding site" evidence="5">
    <location>
        <position position="178"/>
    </location>
    <ligand>
        <name>S-adenosyl-L-methionine</name>
        <dbReference type="ChEBI" id="CHEBI:59789"/>
    </ligand>
</feature>
<evidence type="ECO:0000313" key="9">
    <source>
        <dbReference type="Proteomes" id="UP000574067"/>
    </source>
</evidence>
<accession>A0A848F7N9</accession>
<name>A0A848F7N9_9BURK</name>
<protein>
    <recommendedName>
        <fullName evidence="5">Release factor glutamine methyltransferase</fullName>
        <shortName evidence="5">RF MTase</shortName>
        <ecNumber evidence="5">2.1.1.297</ecNumber>
    </recommendedName>
    <alternativeName>
        <fullName evidence="5">N5-glutamine methyltransferase PrmC</fullName>
    </alternativeName>
    <alternativeName>
        <fullName evidence="5">Protein-(glutamine-N5) MTase PrmC</fullName>
    </alternativeName>
    <alternativeName>
        <fullName evidence="5">Protein-glutamine N-methyltransferase PrmC</fullName>
    </alternativeName>
</protein>
<dbReference type="InterPro" id="IPR050320">
    <property type="entry name" value="N5-glutamine_MTase"/>
</dbReference>
<dbReference type="RefSeq" id="WP_169160097.1">
    <property type="nucleotide sequence ID" value="NZ_JABBFW010000005.1"/>
</dbReference>
<dbReference type="SUPFAM" id="SSF53335">
    <property type="entry name" value="S-adenosyl-L-methionine-dependent methyltransferases"/>
    <property type="match status" value="1"/>
</dbReference>
<dbReference type="Pfam" id="PF17827">
    <property type="entry name" value="PrmC_N"/>
    <property type="match status" value="1"/>
</dbReference>
<dbReference type="NCBIfam" id="TIGR00536">
    <property type="entry name" value="hemK_fam"/>
    <property type="match status" value="1"/>
</dbReference>
<dbReference type="Proteomes" id="UP000574067">
    <property type="component" value="Unassembled WGS sequence"/>
</dbReference>
<comment type="similarity">
    <text evidence="5">Belongs to the protein N5-glutamine methyltransferase family. PrmC subfamily.</text>
</comment>
<keyword evidence="3 5" id="KW-0949">S-adenosyl-L-methionine</keyword>
<organism evidence="8 9">
    <name type="scientific">Azohydromonas caseinilytica</name>
    <dbReference type="NCBI Taxonomy" id="2728836"/>
    <lineage>
        <taxon>Bacteria</taxon>
        <taxon>Pseudomonadati</taxon>
        <taxon>Pseudomonadota</taxon>
        <taxon>Betaproteobacteria</taxon>
        <taxon>Burkholderiales</taxon>
        <taxon>Sphaerotilaceae</taxon>
        <taxon>Azohydromonas</taxon>
    </lineage>
</organism>
<evidence type="ECO:0000313" key="8">
    <source>
        <dbReference type="EMBL" id="NML15188.1"/>
    </source>
</evidence>
<dbReference type="Gene3D" id="1.10.8.10">
    <property type="entry name" value="DNA helicase RuvA subunit, C-terminal domain"/>
    <property type="match status" value="1"/>
</dbReference>